<evidence type="ECO:0000313" key="9">
    <source>
        <dbReference type="EMBL" id="RGV36288.1"/>
    </source>
</evidence>
<dbReference type="NCBIfam" id="TIGR04057">
    <property type="entry name" value="SusC_RagA_signa"/>
    <property type="match status" value="1"/>
</dbReference>
<dbReference type="RefSeq" id="WP_118258518.1">
    <property type="nucleotide sequence ID" value="NZ_CALBWO010000039.1"/>
</dbReference>
<evidence type="ECO:0000256" key="1">
    <source>
        <dbReference type="ARBA" id="ARBA00004571"/>
    </source>
</evidence>
<dbReference type="PROSITE" id="PS52016">
    <property type="entry name" value="TONB_DEPENDENT_REC_3"/>
    <property type="match status" value="1"/>
</dbReference>
<dbReference type="InterPro" id="IPR039426">
    <property type="entry name" value="TonB-dep_rcpt-like"/>
</dbReference>
<dbReference type="Gene3D" id="2.60.40.1120">
    <property type="entry name" value="Carboxypeptidase-like, regulatory domain"/>
    <property type="match status" value="1"/>
</dbReference>
<keyword evidence="4 7" id="KW-0812">Transmembrane</keyword>
<evidence type="ECO:0000256" key="5">
    <source>
        <dbReference type="ARBA" id="ARBA00023136"/>
    </source>
</evidence>
<evidence type="ECO:0000313" key="10">
    <source>
        <dbReference type="Proteomes" id="UP000283589"/>
    </source>
</evidence>
<evidence type="ECO:0000256" key="4">
    <source>
        <dbReference type="ARBA" id="ARBA00022692"/>
    </source>
</evidence>
<dbReference type="SUPFAM" id="SSF56935">
    <property type="entry name" value="Porins"/>
    <property type="match status" value="1"/>
</dbReference>
<proteinExistence type="inferred from homology"/>
<dbReference type="InterPro" id="IPR011662">
    <property type="entry name" value="Secretin/TonB_short_N"/>
</dbReference>
<dbReference type="InterPro" id="IPR008969">
    <property type="entry name" value="CarboxyPept-like_regulatory"/>
</dbReference>
<accession>A0A412X5W0</accession>
<name>A0A412X5W0_9BACT</name>
<comment type="subcellular location">
    <subcellularLocation>
        <location evidence="1 7">Cell outer membrane</location>
        <topology evidence="1 7">Multi-pass membrane protein</topology>
    </subcellularLocation>
</comment>
<dbReference type="Gene3D" id="2.170.130.10">
    <property type="entry name" value="TonB-dependent receptor, plug domain"/>
    <property type="match status" value="1"/>
</dbReference>
<evidence type="ECO:0000256" key="2">
    <source>
        <dbReference type="ARBA" id="ARBA00022448"/>
    </source>
</evidence>
<keyword evidence="5 7" id="KW-0472">Membrane</keyword>
<evidence type="ECO:0000256" key="3">
    <source>
        <dbReference type="ARBA" id="ARBA00022452"/>
    </source>
</evidence>
<protein>
    <submittedName>
        <fullName evidence="9">SusC/RagA family TonB-linked outer membrane protein</fullName>
    </submittedName>
</protein>
<evidence type="ECO:0000256" key="7">
    <source>
        <dbReference type="PROSITE-ProRule" id="PRU01360"/>
    </source>
</evidence>
<evidence type="ECO:0000259" key="8">
    <source>
        <dbReference type="SMART" id="SM00965"/>
    </source>
</evidence>
<reference evidence="9 10" key="1">
    <citation type="submission" date="2018-08" db="EMBL/GenBank/DDBJ databases">
        <title>A genome reference for cultivated species of the human gut microbiota.</title>
        <authorList>
            <person name="Zou Y."/>
            <person name="Xue W."/>
            <person name="Luo G."/>
        </authorList>
    </citation>
    <scope>NUCLEOTIDE SEQUENCE [LARGE SCALE GENOMIC DNA]</scope>
    <source>
        <strain evidence="9 10">AF14-49</strain>
    </source>
</reference>
<dbReference type="SMART" id="SM00965">
    <property type="entry name" value="STN"/>
    <property type="match status" value="1"/>
</dbReference>
<keyword evidence="6 7" id="KW-0998">Cell outer membrane</keyword>
<keyword evidence="2 7" id="KW-0813">Transport</keyword>
<dbReference type="InterPro" id="IPR023996">
    <property type="entry name" value="TonB-dep_OMP_SusC/RagA"/>
</dbReference>
<dbReference type="SUPFAM" id="SSF49464">
    <property type="entry name" value="Carboxypeptidase regulatory domain-like"/>
    <property type="match status" value="1"/>
</dbReference>
<dbReference type="EMBL" id="QRZA01000002">
    <property type="protein sequence ID" value="RGV36288.1"/>
    <property type="molecule type" value="Genomic_DNA"/>
</dbReference>
<keyword evidence="3 7" id="KW-1134">Transmembrane beta strand</keyword>
<dbReference type="NCBIfam" id="TIGR04056">
    <property type="entry name" value="OMP_RagA_SusC"/>
    <property type="match status" value="1"/>
</dbReference>
<comment type="similarity">
    <text evidence="7">Belongs to the TonB-dependent receptor family.</text>
</comment>
<feature type="domain" description="Secretin/TonB short N-terminal" evidence="8">
    <location>
        <begin position="65"/>
        <end position="116"/>
    </location>
</feature>
<dbReference type="Pfam" id="PF13715">
    <property type="entry name" value="CarbopepD_reg_2"/>
    <property type="match status" value="1"/>
</dbReference>
<sequence>MKKNKYSLSLSLKFLCRVVLMTVLGTSFLCFSVKGDPVEPQRVSLELKDVSLSVLFQEIKKQTSFKFFYNDTQEKDMGKITISVKNETVENVLDRVFQGKEYTYRISGEQIIVVKRQETRKPIQEVVIEGTVMERDSMPIIGATIVLQGTTTGVATDMNGKFRLVVPMDNEIYIEVSFLGMKKQIHKVLGLPTPKPMRIVMQPETVGVDEVIVTGYANIRKESFTGAATTVTKEDILKISPRNVIDVLQVFDPSLRMVKNNEMGSDPNTLPEFYIRGRTGMDGVTQLDRLEAQQGGNMSKFALTTNPNLPVFILDGYEVEVQKIYDMDPNRIASITILKDAAATAMYGSRASNGVIVIETVTPELGKLQVSYTFNASLTAPDLSDYNLMNAEEKLRAEVLSGLYDLSLPNDMEQYALKRNYITSGVDTDWMAQPLQNQFNHSHSLYVSGGTEGFRFGTDLSYAHEGGVMKDSYRNRMSVGVFVDYRVGKLQIRNNVSYDISKSSDSPYGSFSDYTSQQPYYAIYDEDGKLKQQLNIGIANPLYEASLGNFSKSNSYNLTNNLSLYWYINDHLQLQSQFAITKTESESNEFTDPLSTTYGSGSDPFTRGDLYVNTTDNFNWNVNAFLAYNNSIGKSYLNLSAGINAQETQSGNLSSHYRGFPSAALHTIGHAKEIVEKPSGEDNKTRLMGIFFSGNYSWNNIFLADASIRFDGSSEFGAESQWGSFWSLGAGINVHNFEFMKSIPWLNQFKVRGTYGATGKVNYPPYAARDMYSILFDDWYSTGIGATLQGVGNENLVWEKTNSTNIGFDLSFFQSKYNITFSWYNRQTVDMITDVTIPSSAGFTSYKDNMGETRNRGYEISLNATILNTKDFGVNAFINFAHNEGKLMKISEALKAYNERVDDYLTLRYTSYANAAQQSLPFLKYEEGGSLTAIYGMKSLGINPADGEELFIDRSGNVTSVWSSSQQQIIGNKEPKGQGAFGINIRWKRLTLYTSCMYTFGSQEYNSTLLSHVECVDLSTSNADKRVLSQRWQKPGDVTPLKNIANRNKTTQSTSRFVQDNNEFSINSISLSYDFNPEWVRRIGLDVLRIQASTNDLATFSSIKQERGLSYPFARTFNFGLSVSF</sequence>
<organism evidence="9 10">
    <name type="scientific">Butyricimonas virosa</name>
    <dbReference type="NCBI Taxonomy" id="544645"/>
    <lineage>
        <taxon>Bacteria</taxon>
        <taxon>Pseudomonadati</taxon>
        <taxon>Bacteroidota</taxon>
        <taxon>Bacteroidia</taxon>
        <taxon>Bacteroidales</taxon>
        <taxon>Odoribacteraceae</taxon>
        <taxon>Butyricimonas</taxon>
    </lineage>
</organism>
<dbReference type="Pfam" id="PF07715">
    <property type="entry name" value="Plug"/>
    <property type="match status" value="1"/>
</dbReference>
<dbReference type="Gene3D" id="2.40.170.20">
    <property type="entry name" value="TonB-dependent receptor, beta-barrel domain"/>
    <property type="match status" value="1"/>
</dbReference>
<dbReference type="Proteomes" id="UP000283589">
    <property type="component" value="Unassembled WGS sequence"/>
</dbReference>
<dbReference type="InterPro" id="IPR012910">
    <property type="entry name" value="Plug_dom"/>
</dbReference>
<dbReference type="GO" id="GO:0009279">
    <property type="term" value="C:cell outer membrane"/>
    <property type="evidence" value="ECO:0007669"/>
    <property type="project" value="UniProtKB-SubCell"/>
</dbReference>
<dbReference type="InterPro" id="IPR037066">
    <property type="entry name" value="Plug_dom_sf"/>
</dbReference>
<dbReference type="InterPro" id="IPR036942">
    <property type="entry name" value="Beta-barrel_TonB_sf"/>
</dbReference>
<dbReference type="InterPro" id="IPR023997">
    <property type="entry name" value="TonB-dep_OMP_SusC/RagA_CS"/>
</dbReference>
<gene>
    <name evidence="9" type="ORF">DWW18_02425</name>
</gene>
<dbReference type="Pfam" id="PF07660">
    <property type="entry name" value="STN"/>
    <property type="match status" value="1"/>
</dbReference>
<evidence type="ECO:0000256" key="6">
    <source>
        <dbReference type="ARBA" id="ARBA00023237"/>
    </source>
</evidence>
<dbReference type="STRING" id="1121130.GCA_000519105_00200"/>
<dbReference type="AlphaFoldDB" id="A0A412X5W0"/>
<comment type="caution">
    <text evidence="9">The sequence shown here is derived from an EMBL/GenBank/DDBJ whole genome shotgun (WGS) entry which is preliminary data.</text>
</comment>